<evidence type="ECO:0000313" key="2">
    <source>
        <dbReference type="Proteomes" id="UP000663851"/>
    </source>
</evidence>
<name>A0A820XZJ0_9BILA</name>
<protein>
    <submittedName>
        <fullName evidence="1">Uncharacterized protein</fullName>
    </submittedName>
</protein>
<reference evidence="1" key="1">
    <citation type="submission" date="2021-02" db="EMBL/GenBank/DDBJ databases">
        <authorList>
            <person name="Nowell W R."/>
        </authorList>
    </citation>
    <scope>NUCLEOTIDE SEQUENCE</scope>
</reference>
<dbReference type="Proteomes" id="UP000663851">
    <property type="component" value="Unassembled WGS sequence"/>
</dbReference>
<dbReference type="AlphaFoldDB" id="A0A820XZJ0"/>
<gene>
    <name evidence="1" type="ORF">HFQ381_LOCUS30385</name>
</gene>
<proteinExistence type="predicted"/>
<feature type="non-terminal residue" evidence="1">
    <location>
        <position position="53"/>
    </location>
</feature>
<accession>A0A820XZJ0</accession>
<sequence length="53" mass="6249">MIDKELTFHPTCVRVQAIKTLRNNVTERLFTIEVKICEIVADIYCIFEVSNYK</sequence>
<dbReference type="EMBL" id="CAJOBO010005337">
    <property type="protein sequence ID" value="CAF4542114.1"/>
    <property type="molecule type" value="Genomic_DNA"/>
</dbReference>
<organism evidence="1 2">
    <name type="scientific">Rotaria socialis</name>
    <dbReference type="NCBI Taxonomy" id="392032"/>
    <lineage>
        <taxon>Eukaryota</taxon>
        <taxon>Metazoa</taxon>
        <taxon>Spiralia</taxon>
        <taxon>Gnathifera</taxon>
        <taxon>Rotifera</taxon>
        <taxon>Eurotatoria</taxon>
        <taxon>Bdelloidea</taxon>
        <taxon>Philodinida</taxon>
        <taxon>Philodinidae</taxon>
        <taxon>Rotaria</taxon>
    </lineage>
</organism>
<comment type="caution">
    <text evidence="1">The sequence shown here is derived from an EMBL/GenBank/DDBJ whole genome shotgun (WGS) entry which is preliminary data.</text>
</comment>
<evidence type="ECO:0000313" key="1">
    <source>
        <dbReference type="EMBL" id="CAF4542114.1"/>
    </source>
</evidence>